<comment type="caution">
    <text evidence="2">The sequence shown here is derived from an EMBL/GenBank/DDBJ whole genome shotgun (WGS) entry which is preliminary data.</text>
</comment>
<dbReference type="AlphaFoldDB" id="A0AA35LSI7"/>
<keyword evidence="3" id="KW-1185">Reference proteome</keyword>
<dbReference type="Proteomes" id="UP001160390">
    <property type="component" value="Unassembled WGS sequence"/>
</dbReference>
<sequence>MKPPNYSSQRQLVCGLGQHRSYVVFIDTIMDSSWRALESDRTCRRGAHEYTPYSNMNSKRTSRRSSRISIQISTTYDSRFDRLLTDSKFHPCTKSDERPPAFQSTIKALAQGR</sequence>
<protein>
    <submittedName>
        <fullName evidence="2">Uncharacterized protein</fullName>
    </submittedName>
</protein>
<name>A0AA35LSI7_9HYPO</name>
<accession>A0AA35LSI7</accession>
<proteinExistence type="predicted"/>
<gene>
    <name evidence="2" type="ORF">CCHLO57077_00016562</name>
</gene>
<evidence type="ECO:0000256" key="1">
    <source>
        <dbReference type="SAM" id="MobiDB-lite"/>
    </source>
</evidence>
<organism evidence="2 3">
    <name type="scientific">Clonostachys chloroleuca</name>
    <dbReference type="NCBI Taxonomy" id="1926264"/>
    <lineage>
        <taxon>Eukaryota</taxon>
        <taxon>Fungi</taxon>
        <taxon>Dikarya</taxon>
        <taxon>Ascomycota</taxon>
        <taxon>Pezizomycotina</taxon>
        <taxon>Sordariomycetes</taxon>
        <taxon>Hypocreomycetidae</taxon>
        <taxon>Hypocreales</taxon>
        <taxon>Bionectriaceae</taxon>
        <taxon>Clonostachys</taxon>
    </lineage>
</organism>
<evidence type="ECO:0000313" key="2">
    <source>
        <dbReference type="EMBL" id="CAI6049182.1"/>
    </source>
</evidence>
<reference evidence="2" key="1">
    <citation type="submission" date="2023-01" db="EMBL/GenBank/DDBJ databases">
        <authorList>
            <person name="Piombo E."/>
        </authorList>
    </citation>
    <scope>NUCLEOTIDE SEQUENCE</scope>
</reference>
<dbReference type="EMBL" id="CABFNP030000586">
    <property type="protein sequence ID" value="CAI6049182.1"/>
    <property type="molecule type" value="Genomic_DNA"/>
</dbReference>
<evidence type="ECO:0000313" key="3">
    <source>
        <dbReference type="Proteomes" id="UP001160390"/>
    </source>
</evidence>
<feature type="region of interest" description="Disordered" evidence="1">
    <location>
        <begin position="93"/>
        <end position="113"/>
    </location>
</feature>